<dbReference type="AlphaFoldDB" id="A0A9J6EN62"/>
<reference evidence="1" key="1">
    <citation type="journal article" date="2020" name="Cell">
        <title>Large-Scale Comparative Analyses of Tick Genomes Elucidate Their Genetic Diversity and Vector Capacities.</title>
        <authorList>
            <consortium name="Tick Genome and Microbiome Consortium (TIGMIC)"/>
            <person name="Jia N."/>
            <person name="Wang J."/>
            <person name="Shi W."/>
            <person name="Du L."/>
            <person name="Sun Y."/>
            <person name="Zhan W."/>
            <person name="Jiang J.F."/>
            <person name="Wang Q."/>
            <person name="Zhang B."/>
            <person name="Ji P."/>
            <person name="Bell-Sakyi L."/>
            <person name="Cui X.M."/>
            <person name="Yuan T.T."/>
            <person name="Jiang B.G."/>
            <person name="Yang W.F."/>
            <person name="Lam T.T."/>
            <person name="Chang Q.C."/>
            <person name="Ding S.J."/>
            <person name="Wang X.J."/>
            <person name="Zhu J.G."/>
            <person name="Ruan X.D."/>
            <person name="Zhao L."/>
            <person name="Wei J.T."/>
            <person name="Ye R.Z."/>
            <person name="Que T.C."/>
            <person name="Du C.H."/>
            <person name="Zhou Y.H."/>
            <person name="Cheng J.X."/>
            <person name="Dai P.F."/>
            <person name="Guo W.B."/>
            <person name="Han X.H."/>
            <person name="Huang E.J."/>
            <person name="Li L.F."/>
            <person name="Wei W."/>
            <person name="Gao Y.C."/>
            <person name="Liu J.Z."/>
            <person name="Shao H.Z."/>
            <person name="Wang X."/>
            <person name="Wang C.C."/>
            <person name="Yang T.C."/>
            <person name="Huo Q.B."/>
            <person name="Li W."/>
            <person name="Chen H.Y."/>
            <person name="Chen S.E."/>
            <person name="Zhou L.G."/>
            <person name="Ni X.B."/>
            <person name="Tian J.H."/>
            <person name="Sheng Y."/>
            <person name="Liu T."/>
            <person name="Pan Y.S."/>
            <person name="Xia L.Y."/>
            <person name="Li J."/>
            <person name="Zhao F."/>
            <person name="Cao W.C."/>
        </authorList>
    </citation>
    <scope>NUCLEOTIDE SEQUENCE</scope>
    <source>
        <strain evidence="1">Rmic-2018</strain>
    </source>
</reference>
<proteinExistence type="predicted"/>
<name>A0A9J6EN62_RHIMP</name>
<evidence type="ECO:0000313" key="1">
    <source>
        <dbReference type="EMBL" id="KAH8035881.1"/>
    </source>
</evidence>
<protein>
    <submittedName>
        <fullName evidence="1">Uncharacterized protein</fullName>
    </submittedName>
</protein>
<dbReference type="Proteomes" id="UP000821866">
    <property type="component" value="Chromosome 11"/>
</dbReference>
<comment type="caution">
    <text evidence="1">The sequence shown here is derived from an EMBL/GenBank/DDBJ whole genome shotgun (WGS) entry which is preliminary data.</text>
</comment>
<dbReference type="VEuPathDB" id="VectorBase:LOC119181592"/>
<accession>A0A9J6EN62</accession>
<organism evidence="1 2">
    <name type="scientific">Rhipicephalus microplus</name>
    <name type="common">Cattle tick</name>
    <name type="synonym">Boophilus microplus</name>
    <dbReference type="NCBI Taxonomy" id="6941"/>
    <lineage>
        <taxon>Eukaryota</taxon>
        <taxon>Metazoa</taxon>
        <taxon>Ecdysozoa</taxon>
        <taxon>Arthropoda</taxon>
        <taxon>Chelicerata</taxon>
        <taxon>Arachnida</taxon>
        <taxon>Acari</taxon>
        <taxon>Parasitiformes</taxon>
        <taxon>Ixodida</taxon>
        <taxon>Ixodoidea</taxon>
        <taxon>Ixodidae</taxon>
        <taxon>Rhipicephalinae</taxon>
        <taxon>Rhipicephalus</taxon>
        <taxon>Boophilus</taxon>
    </lineage>
</organism>
<keyword evidence="2" id="KW-1185">Reference proteome</keyword>
<reference evidence="1" key="2">
    <citation type="submission" date="2021-09" db="EMBL/GenBank/DDBJ databases">
        <authorList>
            <person name="Jia N."/>
            <person name="Wang J."/>
            <person name="Shi W."/>
            <person name="Du L."/>
            <person name="Sun Y."/>
            <person name="Zhan W."/>
            <person name="Jiang J."/>
            <person name="Wang Q."/>
            <person name="Zhang B."/>
            <person name="Ji P."/>
            <person name="Sakyi L.B."/>
            <person name="Cui X."/>
            <person name="Yuan T."/>
            <person name="Jiang B."/>
            <person name="Yang W."/>
            <person name="Lam T.T.-Y."/>
            <person name="Chang Q."/>
            <person name="Ding S."/>
            <person name="Wang X."/>
            <person name="Zhu J."/>
            <person name="Ruan X."/>
            <person name="Zhao L."/>
            <person name="Wei J."/>
            <person name="Que T."/>
            <person name="Du C."/>
            <person name="Cheng J."/>
            <person name="Dai P."/>
            <person name="Han X."/>
            <person name="Huang E."/>
            <person name="Gao Y."/>
            <person name="Liu J."/>
            <person name="Shao H."/>
            <person name="Ye R."/>
            <person name="Li L."/>
            <person name="Wei W."/>
            <person name="Wang X."/>
            <person name="Wang C."/>
            <person name="Huo Q."/>
            <person name="Li W."/>
            <person name="Guo W."/>
            <person name="Chen H."/>
            <person name="Chen S."/>
            <person name="Zhou L."/>
            <person name="Zhou L."/>
            <person name="Ni X."/>
            <person name="Tian J."/>
            <person name="Zhou Y."/>
            <person name="Sheng Y."/>
            <person name="Liu T."/>
            <person name="Pan Y."/>
            <person name="Xia L."/>
            <person name="Li J."/>
            <person name="Zhao F."/>
            <person name="Cao W."/>
        </authorList>
    </citation>
    <scope>NUCLEOTIDE SEQUENCE</scope>
    <source>
        <strain evidence="1">Rmic-2018</strain>
        <tissue evidence="1">Larvae</tissue>
    </source>
</reference>
<gene>
    <name evidence="1" type="ORF">HPB51_010633</name>
</gene>
<dbReference type="EMBL" id="JABSTU010000003">
    <property type="protein sequence ID" value="KAH8035881.1"/>
    <property type="molecule type" value="Genomic_DNA"/>
</dbReference>
<evidence type="ECO:0000313" key="2">
    <source>
        <dbReference type="Proteomes" id="UP000821866"/>
    </source>
</evidence>
<sequence>MSGGGFESTPTVFGGKLWCARTTSEGRCLVRCFRANGRQGDAYEAVLAGENHVVAAAPGTGRNRRDCELARVSCWSSGLETLVLRAGHSVHVWDGERGAFQRAAGDVTADASQCAVLDGPTLVQLSPGRLRLEPLLQSACEYGRQHHLLLVIGCCKSFRTAAKFREVNEAIALKTGGKGENRTRQWSRCDHLGRTRTIPGHSFWYQLPGGHLRRFLRAVLDSSLRPRTKEGAYFIATSENRTARLPASLFLGSLYESSSLTACLVTLAWSHGEAPVTPWDRLKTVFRDNVTAACTASGSLLIIESGCPRYRCKLPSSSVKRLQGSFFCGGLDYLLLWFDSGGGAVIAQDTRGRFQLGDSIEPGPEICCGDLLGLGSEQVVAWEPGNSHIRCLQPSRFAVQHEDDEEVAAAGNQASQVLVDLLQHYSGASQAALEKLRRAREQAEALLHENTQPSSATNGDPVRDSRLVPVLPMEQHPLEQAEQVAQVPGRSKLLDSWAHVWGRRLLLGFRFSRPPGTEHHPPVVLVVSPGLTFGIKTSLEGDSLVVGASCSLPGATAGPITVCVLGGSTLQHQCVIDVHWLPWSKQGRVPPRLALWSLTAAQPSRHYSASTSVTWRLSSLDALTRLHNTLYVCCDGASPLFQANVELLPEGGLCLRAQDEEQLSLFEQWLWQQLPGAKEGMTRVCSSAVQTRLATLLRSEVQGVRALLHEPYMEARRSLQSTEWQTDFLAQLVTDVT</sequence>